<protein>
    <submittedName>
        <fullName evidence="2">(Mediterranean fruit fly) hypothetical protein</fullName>
    </submittedName>
</protein>
<feature type="compositionally biased region" description="Basic and acidic residues" evidence="1">
    <location>
        <begin position="61"/>
        <end position="70"/>
    </location>
</feature>
<dbReference type="EMBL" id="CAJHJT010000012">
    <property type="protein sequence ID" value="CAD6997124.1"/>
    <property type="molecule type" value="Genomic_DNA"/>
</dbReference>
<reference evidence="2" key="1">
    <citation type="submission" date="2020-11" db="EMBL/GenBank/DDBJ databases">
        <authorList>
            <person name="Whitehead M."/>
        </authorList>
    </citation>
    <scope>NUCLEOTIDE SEQUENCE</scope>
    <source>
        <strain evidence="2">EGII</strain>
    </source>
</reference>
<dbReference type="Proteomes" id="UP000606786">
    <property type="component" value="Unassembled WGS sequence"/>
</dbReference>
<evidence type="ECO:0000256" key="1">
    <source>
        <dbReference type="SAM" id="MobiDB-lite"/>
    </source>
</evidence>
<evidence type="ECO:0000313" key="3">
    <source>
        <dbReference type="Proteomes" id="UP000606786"/>
    </source>
</evidence>
<evidence type="ECO:0000313" key="2">
    <source>
        <dbReference type="EMBL" id="CAD6997124.1"/>
    </source>
</evidence>
<accession>A0A811UE35</accession>
<proteinExistence type="predicted"/>
<feature type="region of interest" description="Disordered" evidence="1">
    <location>
        <begin position="46"/>
        <end position="76"/>
    </location>
</feature>
<feature type="non-terminal residue" evidence="2">
    <location>
        <position position="76"/>
    </location>
</feature>
<sequence>RLLSVIAITVKCIAFRSYHFVLDTYMVQFDLPVLALPQTYELEAESVEEELNNRSTSYDPNFKEEKDDQPQKLSQS</sequence>
<comment type="caution">
    <text evidence="2">The sequence shown here is derived from an EMBL/GenBank/DDBJ whole genome shotgun (WGS) entry which is preliminary data.</text>
</comment>
<name>A0A811UE35_CERCA</name>
<keyword evidence="3" id="KW-1185">Reference proteome</keyword>
<gene>
    <name evidence="2" type="ORF">CCAP1982_LOCUS5770</name>
</gene>
<organism evidence="2 3">
    <name type="scientific">Ceratitis capitata</name>
    <name type="common">Mediterranean fruit fly</name>
    <name type="synonym">Tephritis capitata</name>
    <dbReference type="NCBI Taxonomy" id="7213"/>
    <lineage>
        <taxon>Eukaryota</taxon>
        <taxon>Metazoa</taxon>
        <taxon>Ecdysozoa</taxon>
        <taxon>Arthropoda</taxon>
        <taxon>Hexapoda</taxon>
        <taxon>Insecta</taxon>
        <taxon>Pterygota</taxon>
        <taxon>Neoptera</taxon>
        <taxon>Endopterygota</taxon>
        <taxon>Diptera</taxon>
        <taxon>Brachycera</taxon>
        <taxon>Muscomorpha</taxon>
        <taxon>Tephritoidea</taxon>
        <taxon>Tephritidae</taxon>
        <taxon>Ceratitis</taxon>
        <taxon>Ceratitis</taxon>
    </lineage>
</organism>
<dbReference type="AlphaFoldDB" id="A0A811UE35"/>